<evidence type="ECO:0000313" key="2">
    <source>
        <dbReference type="EMBL" id="DAF57549.1"/>
    </source>
</evidence>
<evidence type="ECO:0000256" key="1">
    <source>
        <dbReference type="SAM" id="Phobius"/>
    </source>
</evidence>
<accession>A0A8S5T2K2</accession>
<reference evidence="2" key="1">
    <citation type="journal article" date="2021" name="Proc. Natl. Acad. Sci. U.S.A.">
        <title>A Catalog of Tens of Thousands of Viruses from Human Metagenomes Reveals Hidden Associations with Chronic Diseases.</title>
        <authorList>
            <person name="Tisza M.J."/>
            <person name="Buck C.B."/>
        </authorList>
    </citation>
    <scope>NUCLEOTIDE SEQUENCE</scope>
    <source>
        <strain evidence="2">CtqfO1</strain>
    </source>
</reference>
<keyword evidence="1" id="KW-0472">Membrane</keyword>
<organism evidence="2">
    <name type="scientific">Myoviridae sp. ctqfO1</name>
    <dbReference type="NCBI Taxonomy" id="2827710"/>
    <lineage>
        <taxon>Viruses</taxon>
        <taxon>Duplodnaviria</taxon>
        <taxon>Heunggongvirae</taxon>
        <taxon>Uroviricota</taxon>
        <taxon>Caudoviricetes</taxon>
    </lineage>
</organism>
<protein>
    <submittedName>
        <fullName evidence="2">Uncharacterized protein</fullName>
    </submittedName>
</protein>
<feature type="transmembrane region" description="Helical" evidence="1">
    <location>
        <begin position="16"/>
        <end position="35"/>
    </location>
</feature>
<dbReference type="EMBL" id="BK032734">
    <property type="protein sequence ID" value="DAF57549.1"/>
    <property type="molecule type" value="Genomic_DNA"/>
</dbReference>
<sequence>MIDIHLYKYYTLKGKFMLTAIAILSMFNILVGTIYDLFETYTFTWEGNLRRRINEYRNPNKS</sequence>
<keyword evidence="1" id="KW-0812">Transmembrane</keyword>
<keyword evidence="1" id="KW-1133">Transmembrane helix</keyword>
<proteinExistence type="predicted"/>
<name>A0A8S5T2K2_9CAUD</name>